<dbReference type="InterPro" id="IPR001683">
    <property type="entry name" value="PX_dom"/>
</dbReference>
<feature type="region of interest" description="Disordered" evidence="2">
    <location>
        <begin position="341"/>
        <end position="407"/>
    </location>
</feature>
<name>A0A0H5C4P4_CYBJN</name>
<dbReference type="InterPro" id="IPR024555">
    <property type="entry name" value="PX-associated"/>
</dbReference>
<feature type="compositionally biased region" description="Acidic residues" evidence="2">
    <location>
        <begin position="285"/>
        <end position="309"/>
    </location>
</feature>
<organism evidence="4 5">
    <name type="scientific">Cyberlindnera jadinii (strain ATCC 18201 / CBS 1600 / BCRC 20928 / JCM 3617 / NBRC 0987 / NRRL Y-1542)</name>
    <name type="common">Torula yeast</name>
    <name type="synonym">Candida utilis</name>
    <dbReference type="NCBI Taxonomy" id="983966"/>
    <lineage>
        <taxon>Eukaryota</taxon>
        <taxon>Fungi</taxon>
        <taxon>Dikarya</taxon>
        <taxon>Ascomycota</taxon>
        <taxon>Saccharomycotina</taxon>
        <taxon>Saccharomycetes</taxon>
        <taxon>Phaffomycetales</taxon>
        <taxon>Phaffomycetaceae</taxon>
        <taxon>Cyberlindnera</taxon>
    </lineage>
</organism>
<sequence length="980" mass="114627">MDEPILSPTQEHYLKRELLKLQCEGELERFNNPLALRSFGFPFTDGDPREKTLSTAKPRDSVDTIDREVSETYPMIRFFFTRFVATMPFLSPQHQDYQQFWAGKVQVFYEHFMSMSMSESLDREETTKRKKMARKLEKLVLTMFNSGVGTVNEAEYYSSGKLALTNGVVESKRFQKLLFQSKETLQAHLAKGEYVNGIMLNVCGVRKLKKANNKFLSGLNLAKTHETHYEFVIKTQLDISESQPVFVSRRYTSFKELHSKLKKKFPGKQLPKLPSKVKSIISLGGDDEGEDDDDYERIDDDEDEEEDHEEREREIEEEQMAKKHDDEIRKNLSQLFQSLKLDNSKDYKDSNPKTPTMPQHSQFDSNSSPKTPKSPIKKSAMSILSPRQWTSPKSSRSSSQENRLPREKTRVGLRSYLRNLIKDVEIAHCDILREFLFKDKIHTLSSEDQIDLKIRENLDLLLLLNQVRFQKESYAKITKLKEESLPLRAKLLESDNGLVDLFQELKTKEHVSELSPMLRNFIEWSKVEIAATIYIMFLGNDNSYEFYSQVKRLHRLMPYSIMINILRFTNPMSIMKAMMDLLMANPFGGKSLLQTLFYGILSDDMKSQTKVITELEQKIGHTELIDRLKYFVYDCTDSDLIASVKREAKELQSDVVLTVMISPQLYELSYVDDDLTGQVFESYNEYKRLLMCEDDAEQLALVNQEKVELYSNLKSLYKLYVRNRDKEIMQQLWSEPELISILKELFTMFYKPLVSLFSSAHVDVAFRNFESFMDDLIHLIDHLSHEMYVTDTSKIVDSIMKVIDSHVDEFYQFVHETYVHDKQGLFDKLIRWISDILSFLRHAKDHHATTMRINLQQLLQDSPGVDVEAVLLELDVIIANVKKRHEKYQRKLARDESKSKSLMDQNWKSINDIDVFKTTDFGINEHDLMEMEEDEDDDDEDNEQELERKSVLLQEPTTENIEKLVPKFRDQLIELLKSYS</sequence>
<feature type="compositionally biased region" description="Low complexity" evidence="2">
    <location>
        <begin position="367"/>
        <end position="379"/>
    </location>
</feature>
<evidence type="ECO:0000256" key="2">
    <source>
        <dbReference type="SAM" id="MobiDB-lite"/>
    </source>
</evidence>
<dbReference type="SUPFAM" id="SSF64268">
    <property type="entry name" value="PX domain"/>
    <property type="match status" value="1"/>
</dbReference>
<dbReference type="InterPro" id="IPR047168">
    <property type="entry name" value="LEC1-like"/>
</dbReference>
<feature type="region of interest" description="Disordered" evidence="2">
    <location>
        <begin position="931"/>
        <end position="953"/>
    </location>
</feature>
<evidence type="ECO:0000259" key="3">
    <source>
        <dbReference type="PROSITE" id="PS50195"/>
    </source>
</evidence>
<gene>
    <name evidence="4" type="ORF">BN1211_3439</name>
</gene>
<dbReference type="AlphaFoldDB" id="A0A0H5C4P4"/>
<dbReference type="Proteomes" id="UP000038830">
    <property type="component" value="Unassembled WGS sequence"/>
</dbReference>
<dbReference type="InterPro" id="IPR036871">
    <property type="entry name" value="PX_dom_sf"/>
</dbReference>
<feature type="compositionally biased region" description="Acidic residues" evidence="2">
    <location>
        <begin position="931"/>
        <end position="944"/>
    </location>
</feature>
<dbReference type="GO" id="GO:0035091">
    <property type="term" value="F:phosphatidylinositol binding"/>
    <property type="evidence" value="ECO:0007669"/>
    <property type="project" value="InterPro"/>
</dbReference>
<dbReference type="PROSITE" id="PS50195">
    <property type="entry name" value="PX"/>
    <property type="match status" value="1"/>
</dbReference>
<evidence type="ECO:0000313" key="4">
    <source>
        <dbReference type="EMBL" id="CEP22963.1"/>
    </source>
</evidence>
<dbReference type="InterPro" id="IPR024554">
    <property type="entry name" value="LEC1-like_C"/>
</dbReference>
<reference evidence="5" key="1">
    <citation type="journal article" date="2015" name="J. Biotechnol.">
        <title>The structure of the Cyberlindnera jadinii genome and its relation to Candida utilis analyzed by the occurrence of single nucleotide polymorphisms.</title>
        <authorList>
            <person name="Rupp O."/>
            <person name="Brinkrolf K."/>
            <person name="Buerth C."/>
            <person name="Kunigo M."/>
            <person name="Schneider J."/>
            <person name="Jaenicke S."/>
            <person name="Goesmann A."/>
            <person name="Puehler A."/>
            <person name="Jaeger K.-E."/>
            <person name="Ernst J.F."/>
        </authorList>
    </citation>
    <scope>NUCLEOTIDE SEQUENCE [LARGE SCALE GENOMIC DNA]</scope>
    <source>
        <strain evidence="5">ATCC 18201 / CBS 1600 / BCRC 20928 / JCM 3617 / NBRC 0987 / NRRL Y-1542</strain>
    </source>
</reference>
<keyword evidence="1" id="KW-0175">Coiled coil</keyword>
<dbReference type="EMBL" id="CDQK01000004">
    <property type="protein sequence ID" value="CEP22963.1"/>
    <property type="molecule type" value="Genomic_DNA"/>
</dbReference>
<feature type="compositionally biased region" description="Basic and acidic residues" evidence="2">
    <location>
        <begin position="342"/>
        <end position="351"/>
    </location>
</feature>
<dbReference type="PANTHER" id="PTHR47185:SF1">
    <property type="entry name" value="PX DOMAIN-CONTAINING PROTEIN YPR097W"/>
    <property type="match status" value="1"/>
</dbReference>
<proteinExistence type="predicted"/>
<dbReference type="SMART" id="SM00312">
    <property type="entry name" value="PX"/>
    <property type="match status" value="1"/>
</dbReference>
<dbReference type="Gene3D" id="3.30.1520.10">
    <property type="entry name" value="Phox-like domain"/>
    <property type="match status" value="1"/>
</dbReference>
<feature type="domain" description="PX" evidence="3">
    <location>
        <begin position="209"/>
        <end position="443"/>
    </location>
</feature>
<evidence type="ECO:0000313" key="5">
    <source>
        <dbReference type="Proteomes" id="UP000038830"/>
    </source>
</evidence>
<dbReference type="CDD" id="cd06869">
    <property type="entry name" value="PX_UP2_fungi"/>
    <property type="match status" value="1"/>
</dbReference>
<feature type="compositionally biased region" description="Polar residues" evidence="2">
    <location>
        <begin position="385"/>
        <end position="402"/>
    </location>
</feature>
<dbReference type="Pfam" id="PF12828">
    <property type="entry name" value="PXB"/>
    <property type="match status" value="1"/>
</dbReference>
<feature type="region of interest" description="Disordered" evidence="2">
    <location>
        <begin position="281"/>
        <end position="327"/>
    </location>
</feature>
<feature type="coiled-coil region" evidence="1">
    <location>
        <begin position="878"/>
        <end position="905"/>
    </location>
</feature>
<dbReference type="Pfam" id="PF12825">
    <property type="entry name" value="DUF3818"/>
    <property type="match status" value="1"/>
</dbReference>
<dbReference type="Pfam" id="PF00787">
    <property type="entry name" value="PX"/>
    <property type="match status" value="1"/>
</dbReference>
<dbReference type="PANTHER" id="PTHR47185">
    <property type="entry name" value="PX DOMAIN-CONTAINING PROTEIN YPR097W"/>
    <property type="match status" value="1"/>
</dbReference>
<feature type="compositionally biased region" description="Basic and acidic residues" evidence="2">
    <location>
        <begin position="310"/>
        <end position="327"/>
    </location>
</feature>
<feature type="compositionally biased region" description="Polar residues" evidence="2">
    <location>
        <begin position="352"/>
        <end position="366"/>
    </location>
</feature>
<accession>A0A0H5C4P4</accession>
<protein>
    <recommendedName>
        <fullName evidence="3">PX domain-containing protein</fullName>
    </recommendedName>
</protein>
<evidence type="ECO:0000256" key="1">
    <source>
        <dbReference type="SAM" id="Coils"/>
    </source>
</evidence>